<keyword evidence="1" id="KW-0805">Transcription regulation</keyword>
<dbReference type="InterPro" id="IPR050397">
    <property type="entry name" value="Env_Response_Regulators"/>
</dbReference>
<dbReference type="EMBL" id="CP014873">
    <property type="protein sequence ID" value="ANK62393.1"/>
    <property type="molecule type" value="Genomic_DNA"/>
</dbReference>
<dbReference type="PANTHER" id="PTHR24567:SF26">
    <property type="entry name" value="REGULATORY PROTEIN YEIL"/>
    <property type="match status" value="1"/>
</dbReference>
<dbReference type="SMART" id="SM00419">
    <property type="entry name" value="HTH_CRP"/>
    <property type="match status" value="1"/>
</dbReference>
<dbReference type="SUPFAM" id="SSF46785">
    <property type="entry name" value="Winged helix' DNA-binding domain"/>
    <property type="match status" value="1"/>
</dbReference>
<dbReference type="Pfam" id="PF13545">
    <property type="entry name" value="HTH_Crp_2"/>
    <property type="match status" value="1"/>
</dbReference>
<sequence>MYSTHDYTACLSLVPIFETLPHADLKTIATVIRPTKQPRGTILYQATDLADTLYIVDSGQVKIYQLAANGREQLLHLLNPGDFDGEYALFKENQAHQSYAETLTEATVCEIRRQDFQKLLLDYPSIALRILNVLAKRIQLLEQQTTRVTTESIETRLALYLLDMADADKTDEFKLPMKKKELATYLGTTPETISRKLTAFEEAGYIKQIPQRMIQIRNRDGLLFV</sequence>
<dbReference type="InterPro" id="IPR018490">
    <property type="entry name" value="cNMP-bd_dom_sf"/>
</dbReference>
<evidence type="ECO:0000313" key="7">
    <source>
        <dbReference type="Proteomes" id="UP000078582"/>
    </source>
</evidence>
<keyword evidence="3" id="KW-0804">Transcription</keyword>
<dbReference type="PROSITE" id="PS51063">
    <property type="entry name" value="HTH_CRP_2"/>
    <property type="match status" value="1"/>
</dbReference>
<evidence type="ECO:0000259" key="4">
    <source>
        <dbReference type="PROSITE" id="PS50042"/>
    </source>
</evidence>
<dbReference type="GeneID" id="42981825"/>
<evidence type="ECO:0000259" key="5">
    <source>
        <dbReference type="PROSITE" id="PS51063"/>
    </source>
</evidence>
<dbReference type="RefSeq" id="WP_068281116.1">
    <property type="nucleotide sequence ID" value="NZ_CP014873.1"/>
</dbReference>
<proteinExistence type="predicted"/>
<dbReference type="InterPro" id="IPR014710">
    <property type="entry name" value="RmlC-like_jellyroll"/>
</dbReference>
<dbReference type="STRING" id="375175.AYR53_06120"/>
<reference evidence="6 7" key="1">
    <citation type="submission" date="2016-03" db="EMBL/GenBank/DDBJ databases">
        <title>Pediococcus and Lactobacillus from brewery environment - whole genome sequencing and assembly.</title>
        <authorList>
            <person name="Behr J."/>
            <person name="Geissler A.J."/>
            <person name="Vogel R.F."/>
        </authorList>
    </citation>
    <scope>NUCLEOTIDE SEQUENCE [LARGE SCALE GENOMIC DNA]</scope>
    <source>
        <strain evidence="6 7">TMW 1.1989</strain>
    </source>
</reference>
<dbReference type="SUPFAM" id="SSF51206">
    <property type="entry name" value="cAMP-binding domain-like"/>
    <property type="match status" value="1"/>
</dbReference>
<dbReference type="GO" id="GO:0003677">
    <property type="term" value="F:DNA binding"/>
    <property type="evidence" value="ECO:0007669"/>
    <property type="project" value="UniProtKB-KW"/>
</dbReference>
<dbReference type="Gene3D" id="1.10.10.10">
    <property type="entry name" value="Winged helix-like DNA-binding domain superfamily/Winged helix DNA-binding domain"/>
    <property type="match status" value="1"/>
</dbReference>
<dbReference type="CDD" id="cd00038">
    <property type="entry name" value="CAP_ED"/>
    <property type="match status" value="1"/>
</dbReference>
<evidence type="ECO:0000256" key="3">
    <source>
        <dbReference type="ARBA" id="ARBA00023163"/>
    </source>
</evidence>
<dbReference type="Gene3D" id="2.60.120.10">
    <property type="entry name" value="Jelly Rolls"/>
    <property type="match status" value="1"/>
</dbReference>
<keyword evidence="7" id="KW-1185">Reference proteome</keyword>
<keyword evidence="2" id="KW-0238">DNA-binding</keyword>
<evidence type="ECO:0000313" key="6">
    <source>
        <dbReference type="EMBL" id="ANK62393.1"/>
    </source>
</evidence>
<evidence type="ECO:0000256" key="1">
    <source>
        <dbReference type="ARBA" id="ARBA00023015"/>
    </source>
</evidence>
<dbReference type="CDD" id="cd00092">
    <property type="entry name" value="HTH_CRP"/>
    <property type="match status" value="1"/>
</dbReference>
<dbReference type="PROSITE" id="PS50042">
    <property type="entry name" value="CNMP_BINDING_3"/>
    <property type="match status" value="1"/>
</dbReference>
<dbReference type="Pfam" id="PF00027">
    <property type="entry name" value="cNMP_binding"/>
    <property type="match status" value="1"/>
</dbReference>
<dbReference type="InterPro" id="IPR036388">
    <property type="entry name" value="WH-like_DNA-bd_sf"/>
</dbReference>
<name>A0A192H287_9LACO</name>
<dbReference type="SMART" id="SM00100">
    <property type="entry name" value="cNMP"/>
    <property type="match status" value="1"/>
</dbReference>
<dbReference type="InterPro" id="IPR012318">
    <property type="entry name" value="HTH_CRP"/>
</dbReference>
<feature type="domain" description="HTH crp-type" evidence="5">
    <location>
        <begin position="151"/>
        <end position="220"/>
    </location>
</feature>
<dbReference type="GO" id="GO:0003700">
    <property type="term" value="F:DNA-binding transcription factor activity"/>
    <property type="evidence" value="ECO:0007669"/>
    <property type="project" value="TreeGrafter"/>
</dbReference>
<dbReference type="InterPro" id="IPR036390">
    <property type="entry name" value="WH_DNA-bd_sf"/>
</dbReference>
<dbReference type="PANTHER" id="PTHR24567">
    <property type="entry name" value="CRP FAMILY TRANSCRIPTIONAL REGULATORY PROTEIN"/>
    <property type="match status" value="1"/>
</dbReference>
<organism evidence="6 7">
    <name type="scientific">Loigolactobacillus backii</name>
    <dbReference type="NCBI Taxonomy" id="375175"/>
    <lineage>
        <taxon>Bacteria</taxon>
        <taxon>Bacillati</taxon>
        <taxon>Bacillota</taxon>
        <taxon>Bacilli</taxon>
        <taxon>Lactobacillales</taxon>
        <taxon>Lactobacillaceae</taxon>
        <taxon>Loigolactobacillus</taxon>
    </lineage>
</organism>
<dbReference type="PRINTS" id="PR00034">
    <property type="entry name" value="HTHCRP"/>
</dbReference>
<protein>
    <submittedName>
        <fullName evidence="6">Crp/Fnr family transcriptional regulator</fullName>
    </submittedName>
</protein>
<feature type="domain" description="Cyclic nucleotide-binding" evidence="4">
    <location>
        <begin position="16"/>
        <end position="137"/>
    </location>
</feature>
<dbReference type="InterPro" id="IPR000595">
    <property type="entry name" value="cNMP-bd_dom"/>
</dbReference>
<accession>A0A192H287</accession>
<dbReference type="Proteomes" id="UP000078582">
    <property type="component" value="Chromosome"/>
</dbReference>
<dbReference type="AlphaFoldDB" id="A0A192H287"/>
<dbReference type="OrthoDB" id="9798104at2"/>
<gene>
    <name evidence="6" type="ORF">AYR53_06120</name>
</gene>
<dbReference type="GO" id="GO:0005829">
    <property type="term" value="C:cytosol"/>
    <property type="evidence" value="ECO:0007669"/>
    <property type="project" value="TreeGrafter"/>
</dbReference>
<evidence type="ECO:0000256" key="2">
    <source>
        <dbReference type="ARBA" id="ARBA00023125"/>
    </source>
</evidence>